<organism evidence="5 6">
    <name type="scientific">Thalassoglobus neptunius</name>
    <dbReference type="NCBI Taxonomy" id="1938619"/>
    <lineage>
        <taxon>Bacteria</taxon>
        <taxon>Pseudomonadati</taxon>
        <taxon>Planctomycetota</taxon>
        <taxon>Planctomycetia</taxon>
        <taxon>Planctomycetales</taxon>
        <taxon>Planctomycetaceae</taxon>
        <taxon>Thalassoglobus</taxon>
    </lineage>
</organism>
<sequence length="334" mass="36050">MNLRWSLVLILCCVCLTIGCRGEKASPPETEVESEGTTGVPAESRGTIAFSALTLKNPFFKVIADSMTEAGKSHGFIVLVNDAERDVNTQSKHIDNYIAQGVTAIVINPADRVAIGPAIKKANEAGIPVFTCDLQCVAEDVDITSHIGTDNYQGGRLAGQAMIEALGEYGGEVLVLHFKQANSCVERVRGFVDEINEYNTDRTDGKIEIVAELEGGGLRDEGFAATLDALQQHPNLAGIFAINDPSALGACTALEQSDRADQVKVIGFDGQKEGKQAIKDGRIYADPIQFPEKMGEVTVQNVIKYFDGETLESVQLIPTELYRKQDADSDPDLQ</sequence>
<dbReference type="Pfam" id="PF13407">
    <property type="entry name" value="Peripla_BP_4"/>
    <property type="match status" value="1"/>
</dbReference>
<dbReference type="AlphaFoldDB" id="A0A5C5X527"/>
<feature type="domain" description="Periplasmic binding protein" evidence="4">
    <location>
        <begin position="48"/>
        <end position="309"/>
    </location>
</feature>
<evidence type="ECO:0000313" key="5">
    <source>
        <dbReference type="EMBL" id="TWT58010.1"/>
    </source>
</evidence>
<evidence type="ECO:0000259" key="4">
    <source>
        <dbReference type="Pfam" id="PF13407"/>
    </source>
</evidence>
<name>A0A5C5X527_9PLAN</name>
<reference evidence="5 6" key="1">
    <citation type="submission" date="2019-02" db="EMBL/GenBank/DDBJ databases">
        <title>Deep-cultivation of Planctomycetes and their phenomic and genomic characterization uncovers novel biology.</title>
        <authorList>
            <person name="Wiegand S."/>
            <person name="Jogler M."/>
            <person name="Boedeker C."/>
            <person name="Pinto D."/>
            <person name="Vollmers J."/>
            <person name="Rivas-Marin E."/>
            <person name="Kohn T."/>
            <person name="Peeters S.H."/>
            <person name="Heuer A."/>
            <person name="Rast P."/>
            <person name="Oberbeckmann S."/>
            <person name="Bunk B."/>
            <person name="Jeske O."/>
            <person name="Meyerdierks A."/>
            <person name="Storesund J.E."/>
            <person name="Kallscheuer N."/>
            <person name="Luecker S."/>
            <person name="Lage O.M."/>
            <person name="Pohl T."/>
            <person name="Merkel B.J."/>
            <person name="Hornburger P."/>
            <person name="Mueller R.-W."/>
            <person name="Bruemmer F."/>
            <person name="Labrenz M."/>
            <person name="Spormann A.M."/>
            <person name="Op Den Camp H."/>
            <person name="Overmann J."/>
            <person name="Amann R."/>
            <person name="Jetten M.S.M."/>
            <person name="Mascher T."/>
            <person name="Medema M.H."/>
            <person name="Devos D.P."/>
            <person name="Kaster A.-K."/>
            <person name="Ovreas L."/>
            <person name="Rohde M."/>
            <person name="Galperin M.Y."/>
            <person name="Jogler C."/>
        </authorList>
    </citation>
    <scope>NUCLEOTIDE SEQUENCE [LARGE SCALE GENOMIC DNA]</scope>
    <source>
        <strain evidence="5 6">KOR42</strain>
    </source>
</reference>
<keyword evidence="6" id="KW-1185">Reference proteome</keyword>
<dbReference type="PANTHER" id="PTHR46847">
    <property type="entry name" value="D-ALLOSE-BINDING PERIPLASMIC PROTEIN-RELATED"/>
    <property type="match status" value="1"/>
</dbReference>
<dbReference type="PROSITE" id="PS51257">
    <property type="entry name" value="PROKAR_LIPOPROTEIN"/>
    <property type="match status" value="1"/>
</dbReference>
<dbReference type="GO" id="GO:0030246">
    <property type="term" value="F:carbohydrate binding"/>
    <property type="evidence" value="ECO:0007669"/>
    <property type="project" value="UniProtKB-ARBA"/>
</dbReference>
<dbReference type="PANTHER" id="PTHR46847:SF1">
    <property type="entry name" value="D-ALLOSE-BINDING PERIPLASMIC PROTEIN-RELATED"/>
    <property type="match status" value="1"/>
</dbReference>
<evidence type="ECO:0000313" key="6">
    <source>
        <dbReference type="Proteomes" id="UP000317243"/>
    </source>
</evidence>
<keyword evidence="3" id="KW-0732">Signal</keyword>
<evidence type="ECO:0000256" key="1">
    <source>
        <dbReference type="ARBA" id="ARBA00004196"/>
    </source>
</evidence>
<comment type="subcellular location">
    <subcellularLocation>
        <location evidence="1">Cell envelope</location>
    </subcellularLocation>
</comment>
<dbReference type="RefSeq" id="WP_146508115.1">
    <property type="nucleotide sequence ID" value="NZ_SIHI01000001.1"/>
</dbReference>
<dbReference type="InterPro" id="IPR025997">
    <property type="entry name" value="SBP_2_dom"/>
</dbReference>
<dbReference type="EMBL" id="SIHI01000001">
    <property type="protein sequence ID" value="TWT58010.1"/>
    <property type="molecule type" value="Genomic_DNA"/>
</dbReference>
<accession>A0A5C5X527</accession>
<comment type="similarity">
    <text evidence="2">Belongs to the bacterial solute-binding protein 2 family.</text>
</comment>
<proteinExistence type="inferred from homology"/>
<dbReference type="Proteomes" id="UP000317243">
    <property type="component" value="Unassembled WGS sequence"/>
</dbReference>
<protein>
    <submittedName>
        <fullName evidence="5">D-ribose-binding periplasmic protein</fullName>
    </submittedName>
</protein>
<evidence type="ECO:0000256" key="2">
    <source>
        <dbReference type="ARBA" id="ARBA00007639"/>
    </source>
</evidence>
<dbReference type="GO" id="GO:0030313">
    <property type="term" value="C:cell envelope"/>
    <property type="evidence" value="ECO:0007669"/>
    <property type="project" value="UniProtKB-SubCell"/>
</dbReference>
<gene>
    <name evidence="5" type="primary">rbsB</name>
    <name evidence="5" type="ORF">KOR42_13790</name>
</gene>
<dbReference type="CDD" id="cd06322">
    <property type="entry name" value="PBP1_ABC_sugar_binding-like"/>
    <property type="match status" value="1"/>
</dbReference>
<dbReference type="SUPFAM" id="SSF53822">
    <property type="entry name" value="Periplasmic binding protein-like I"/>
    <property type="match status" value="1"/>
</dbReference>
<dbReference type="OrthoDB" id="250606at2"/>
<comment type="caution">
    <text evidence="5">The sequence shown here is derived from an EMBL/GenBank/DDBJ whole genome shotgun (WGS) entry which is preliminary data.</text>
</comment>
<evidence type="ECO:0000256" key="3">
    <source>
        <dbReference type="ARBA" id="ARBA00022729"/>
    </source>
</evidence>
<dbReference type="Gene3D" id="3.40.50.2300">
    <property type="match status" value="2"/>
</dbReference>
<dbReference type="InterPro" id="IPR028082">
    <property type="entry name" value="Peripla_BP_I"/>
</dbReference>